<gene>
    <name evidence="1" type="ORF">KOSB73_220073</name>
</gene>
<dbReference type="EMBL" id="FZTC01000015">
    <property type="protein sequence ID" value="SNU33954.1"/>
    <property type="molecule type" value="Genomic_DNA"/>
</dbReference>
<organism evidence="1 2">
    <name type="scientific">Klebsiella grimontii</name>
    <dbReference type="NCBI Taxonomy" id="2058152"/>
    <lineage>
        <taxon>Bacteria</taxon>
        <taxon>Pseudomonadati</taxon>
        <taxon>Pseudomonadota</taxon>
        <taxon>Gammaproteobacteria</taxon>
        <taxon>Enterobacterales</taxon>
        <taxon>Enterobacteriaceae</taxon>
        <taxon>Klebsiella/Raoultella group</taxon>
        <taxon>Klebsiella</taxon>
    </lineage>
</organism>
<sequence length="125" mass="14479">MLINSYESAVWPAPLKLYIPRICFHFLHCIRLTIHGEGEFLSIDYSLNLFVVEWVFHFIIVNFVQAALNARALFDLQIITFDCPTSFYVVSNSATVLIKVNAHDDSLLFELSFLIIKFSITREFD</sequence>
<accession>A0A285AZ39</accession>
<protein>
    <submittedName>
        <fullName evidence="1">Uncharacterized protein</fullName>
    </submittedName>
</protein>
<evidence type="ECO:0000313" key="1">
    <source>
        <dbReference type="EMBL" id="SNU33954.1"/>
    </source>
</evidence>
<dbReference type="Proteomes" id="UP000220639">
    <property type="component" value="Unassembled WGS sequence"/>
</dbReference>
<evidence type="ECO:0000313" key="2">
    <source>
        <dbReference type="Proteomes" id="UP000220639"/>
    </source>
</evidence>
<name>A0A285AZ39_9ENTR</name>
<proteinExistence type="predicted"/>
<reference evidence="2" key="1">
    <citation type="submission" date="2017-08" db="EMBL/GenBank/DDBJ databases">
        <authorList>
            <person name="Brisse S."/>
        </authorList>
    </citation>
    <scope>NUCLEOTIDE SEQUENCE [LARGE SCALE GENOMIC DNA]</scope>
    <source>
        <strain evidence="2">06D021</strain>
    </source>
</reference>
<dbReference type="AlphaFoldDB" id="A0A285AZ39"/>